<sequence length="417" mass="47963">MKYLFAICLAILAFTEGRGQSYNLSQLESCFLENNYLLIAARYEIAQAEAEVLQERLWTNPIFTVDEANLWSNASSEVLPPLIGNYGKKQQISVELEQLIETAGKRGKRVAIKQLDQQQYVYAFEETMRELKKELRQGFYRLANLKVGKKELSNVISLFEELTQQYANQSQKQNVSLADYQRIQAELVRLRRESLLLDEGITEAISILQTITGIQGLSVEELDTEGCFVSRTARLPLDLLSLVHQQNIGLKQQATAVKKAESQFSLEKARSKPDLTMHLGYDRGGNIMRDFIGVGVSMELPVFNRNKGNIQAAKESIDKERAFQSALRLEMETAVKRYKAQLLAYENALQDWPIQDWTQQAKLIDNYRRHLQVQQISLMEFIDFVQSAREAKQAFLDLWENYNLTYEELQYLVGNDF</sequence>
<keyword evidence="2" id="KW-1185">Reference proteome</keyword>
<dbReference type="Gene3D" id="1.20.1600.10">
    <property type="entry name" value="Outer membrane efflux proteins (OEP)"/>
    <property type="match status" value="1"/>
</dbReference>
<dbReference type="OrthoDB" id="9791261at2"/>
<dbReference type="EMBL" id="FOZZ01000001">
    <property type="protein sequence ID" value="SFS34130.1"/>
    <property type="molecule type" value="Genomic_DNA"/>
</dbReference>
<evidence type="ECO:0000313" key="1">
    <source>
        <dbReference type="EMBL" id="SFS34130.1"/>
    </source>
</evidence>
<dbReference type="AlphaFoldDB" id="A0A1I6P229"/>
<evidence type="ECO:0000313" key="2">
    <source>
        <dbReference type="Proteomes" id="UP000198785"/>
    </source>
</evidence>
<organism evidence="1 2">
    <name type="scientific">Sphingobacterium wenxiniae</name>
    <dbReference type="NCBI Taxonomy" id="683125"/>
    <lineage>
        <taxon>Bacteria</taxon>
        <taxon>Pseudomonadati</taxon>
        <taxon>Bacteroidota</taxon>
        <taxon>Sphingobacteriia</taxon>
        <taxon>Sphingobacteriales</taxon>
        <taxon>Sphingobacteriaceae</taxon>
        <taxon>Sphingobacterium</taxon>
    </lineage>
</organism>
<dbReference type="Proteomes" id="UP000198785">
    <property type="component" value="Unassembled WGS sequence"/>
</dbReference>
<dbReference type="PANTHER" id="PTHR30203">
    <property type="entry name" value="OUTER MEMBRANE CATION EFFLUX PROTEIN"/>
    <property type="match status" value="1"/>
</dbReference>
<dbReference type="InterPro" id="IPR010131">
    <property type="entry name" value="MdtP/NodT-like"/>
</dbReference>
<gene>
    <name evidence="1" type="ORF">SAMN05660206_101234</name>
</gene>
<protein>
    <submittedName>
        <fullName evidence="1">Outer membrane protein, cobalt-zinc-cadmium efflux system</fullName>
    </submittedName>
</protein>
<dbReference type="STRING" id="683125.SAMN05660206_101234"/>
<dbReference type="PANTHER" id="PTHR30203:SF23">
    <property type="entry name" value="OUTER MEMBRANE EFFLUX PROTEIN"/>
    <property type="match status" value="1"/>
</dbReference>
<dbReference type="SUPFAM" id="SSF56954">
    <property type="entry name" value="Outer membrane efflux proteins (OEP)"/>
    <property type="match status" value="1"/>
</dbReference>
<accession>A0A1I6P229</accession>
<name>A0A1I6P229_9SPHI</name>
<dbReference type="RefSeq" id="WP_139227471.1">
    <property type="nucleotide sequence ID" value="NZ_FOZZ01000001.1"/>
</dbReference>
<reference evidence="1 2" key="1">
    <citation type="submission" date="2016-10" db="EMBL/GenBank/DDBJ databases">
        <authorList>
            <person name="de Groot N.N."/>
        </authorList>
    </citation>
    <scope>NUCLEOTIDE SEQUENCE [LARGE SCALE GENOMIC DNA]</scope>
    <source>
        <strain evidence="1 2">DSM 22789</strain>
    </source>
</reference>
<dbReference type="GO" id="GO:0015562">
    <property type="term" value="F:efflux transmembrane transporter activity"/>
    <property type="evidence" value="ECO:0007669"/>
    <property type="project" value="InterPro"/>
</dbReference>
<proteinExistence type="predicted"/>